<organism evidence="4">
    <name type="scientific">Anisakis simplex</name>
    <name type="common">Herring worm</name>
    <dbReference type="NCBI Taxonomy" id="6269"/>
    <lineage>
        <taxon>Eukaryota</taxon>
        <taxon>Metazoa</taxon>
        <taxon>Ecdysozoa</taxon>
        <taxon>Nematoda</taxon>
        <taxon>Chromadorea</taxon>
        <taxon>Rhabditida</taxon>
        <taxon>Spirurina</taxon>
        <taxon>Ascaridomorpha</taxon>
        <taxon>Ascaridoidea</taxon>
        <taxon>Anisakidae</taxon>
        <taxon>Anisakis</taxon>
        <taxon>Anisakis simplex complex</taxon>
    </lineage>
</organism>
<reference evidence="4" key="1">
    <citation type="submission" date="2017-02" db="UniProtKB">
        <authorList>
            <consortium name="WormBaseParasite"/>
        </authorList>
    </citation>
    <scope>IDENTIFICATION</scope>
</reference>
<keyword evidence="1" id="KW-1133">Transmembrane helix</keyword>
<protein>
    <submittedName>
        <fullName evidence="4">DUF3452 domain-containing protein</fullName>
    </submittedName>
</protein>
<dbReference type="Proteomes" id="UP000267096">
    <property type="component" value="Unassembled WGS sequence"/>
</dbReference>
<dbReference type="AlphaFoldDB" id="A0A0M3JBJ6"/>
<evidence type="ECO:0000313" key="4">
    <source>
        <dbReference type="WBParaSite" id="ASIM_0000497201-mRNA-1"/>
    </source>
</evidence>
<feature type="transmembrane region" description="Helical" evidence="1">
    <location>
        <begin position="70"/>
        <end position="92"/>
    </location>
</feature>
<keyword evidence="1" id="KW-0472">Membrane</keyword>
<name>A0A0M3JBJ6_ANISI</name>
<dbReference type="WBParaSite" id="ASIM_0000497201-mRNA-1">
    <property type="protein sequence ID" value="ASIM_0000497201-mRNA-1"/>
    <property type="gene ID" value="ASIM_0000497201"/>
</dbReference>
<evidence type="ECO:0000256" key="1">
    <source>
        <dbReference type="SAM" id="Phobius"/>
    </source>
</evidence>
<reference evidence="2 3" key="2">
    <citation type="submission" date="2018-11" db="EMBL/GenBank/DDBJ databases">
        <authorList>
            <consortium name="Pathogen Informatics"/>
        </authorList>
    </citation>
    <scope>NUCLEOTIDE SEQUENCE [LARGE SCALE GENOMIC DNA]</scope>
</reference>
<keyword evidence="3" id="KW-1185">Reference proteome</keyword>
<gene>
    <name evidence="2" type="ORF">ASIM_LOCUS4780</name>
</gene>
<evidence type="ECO:0000313" key="3">
    <source>
        <dbReference type="Proteomes" id="UP000267096"/>
    </source>
</evidence>
<proteinExistence type="predicted"/>
<sequence length="136" mass="15883">MPKKLLRAYVVDWEKWIELSMTPEIADFFKGFLIAAELWSYGLDCSGRFEPEGTVGDRLVSRQPELHIRWYLLLLFILLLLLLLLLLSLLSYCYQQLASNFTVVSDILDLFIISLSDLSDQRDLLKRTIKCYVTFL</sequence>
<keyword evidence="1" id="KW-0812">Transmembrane</keyword>
<accession>A0A0M3JBJ6</accession>
<evidence type="ECO:0000313" key="2">
    <source>
        <dbReference type="EMBL" id="VDK24471.1"/>
    </source>
</evidence>
<dbReference type="EMBL" id="UYRR01008731">
    <property type="protein sequence ID" value="VDK24471.1"/>
    <property type="molecule type" value="Genomic_DNA"/>
</dbReference>